<feature type="coiled-coil region" evidence="1">
    <location>
        <begin position="46"/>
        <end position="73"/>
    </location>
</feature>
<evidence type="ECO:0000313" key="2">
    <source>
        <dbReference type="EMBL" id="XBX81222.1"/>
    </source>
</evidence>
<organism evidence="2">
    <name type="scientific">Agromyces sp. G08B096</name>
    <dbReference type="NCBI Taxonomy" id="3156399"/>
    <lineage>
        <taxon>Bacteria</taxon>
        <taxon>Bacillati</taxon>
        <taxon>Actinomycetota</taxon>
        <taxon>Actinomycetes</taxon>
        <taxon>Micrococcales</taxon>
        <taxon>Microbacteriaceae</taxon>
        <taxon>Agromyces</taxon>
    </lineage>
</organism>
<dbReference type="RefSeq" id="WP_350347244.1">
    <property type="nucleotide sequence ID" value="NZ_CP158374.1"/>
</dbReference>
<dbReference type="EMBL" id="CP158374">
    <property type="protein sequence ID" value="XBX81222.1"/>
    <property type="molecule type" value="Genomic_DNA"/>
</dbReference>
<reference evidence="2" key="1">
    <citation type="submission" date="2024-05" db="EMBL/GenBank/DDBJ databases">
        <authorList>
            <person name="Yu L."/>
        </authorList>
    </citation>
    <scope>NUCLEOTIDE SEQUENCE</scope>
    <source>
        <strain evidence="2">G08B096</strain>
    </source>
</reference>
<name>A0AAU7W3Q0_9MICO</name>
<proteinExistence type="predicted"/>
<accession>A0AAU7W3Q0</accession>
<keyword evidence="1" id="KW-0175">Coiled coil</keyword>
<gene>
    <name evidence="2" type="ORF">ABIQ69_11445</name>
</gene>
<evidence type="ECO:0000256" key="1">
    <source>
        <dbReference type="SAM" id="Coils"/>
    </source>
</evidence>
<sequence length="79" mass="8360">MTANLTAAKSQAKMIGNALNGSSSALQVLGNIGHDPKPEVLLAVAAAHAQNSLAALISEVEQLRSEVTRLRAEVDRRKR</sequence>
<protein>
    <submittedName>
        <fullName evidence="2">Uncharacterized protein</fullName>
    </submittedName>
</protein>
<dbReference type="AlphaFoldDB" id="A0AAU7W3Q0"/>